<dbReference type="InterPro" id="IPR052961">
    <property type="entry name" value="Oxido-Kinase-like_Enzymes"/>
</dbReference>
<dbReference type="PANTHER" id="PTHR23020">
    <property type="entry name" value="UNCHARACTERIZED NUCLEAR HORMONE RECEPTOR-RELATED"/>
    <property type="match status" value="1"/>
</dbReference>
<evidence type="ECO:0000259" key="2">
    <source>
        <dbReference type="SMART" id="SM00587"/>
    </source>
</evidence>
<organism evidence="3 4">
    <name type="scientific">Parelaphostrongylus tenuis</name>
    <name type="common">Meningeal worm</name>
    <dbReference type="NCBI Taxonomy" id="148309"/>
    <lineage>
        <taxon>Eukaryota</taxon>
        <taxon>Metazoa</taxon>
        <taxon>Ecdysozoa</taxon>
        <taxon>Nematoda</taxon>
        <taxon>Chromadorea</taxon>
        <taxon>Rhabditida</taxon>
        <taxon>Rhabditina</taxon>
        <taxon>Rhabditomorpha</taxon>
        <taxon>Strongyloidea</taxon>
        <taxon>Metastrongylidae</taxon>
        <taxon>Parelaphostrongylus</taxon>
    </lineage>
</organism>
<proteinExistence type="predicted"/>
<dbReference type="Pfam" id="PF07914">
    <property type="entry name" value="DUF1679"/>
    <property type="match status" value="1"/>
</dbReference>
<protein>
    <recommendedName>
        <fullName evidence="2">CHK kinase-like domain-containing protein</fullName>
    </recommendedName>
</protein>
<accession>A0AAD5LTX4</accession>
<evidence type="ECO:0000313" key="3">
    <source>
        <dbReference type="EMBL" id="KAJ1346712.1"/>
    </source>
</evidence>
<feature type="region of interest" description="Disordered" evidence="1">
    <location>
        <begin position="1"/>
        <end position="34"/>
    </location>
</feature>
<dbReference type="EMBL" id="JAHQIW010000211">
    <property type="protein sequence ID" value="KAJ1346712.1"/>
    <property type="molecule type" value="Genomic_DNA"/>
</dbReference>
<dbReference type="PANTHER" id="PTHR23020:SF12">
    <property type="entry name" value="CHK KINASE-LIKE DOMAIN-CONTAINING PROTEIN"/>
    <property type="match status" value="1"/>
</dbReference>
<sequence>MGCRPSTPEVIMVTPPDPPPSDIPVDPPPSKLRSYRPSIASLQIPQQDDIISEYASDRSTDEEEQGNKDYLCGTDVSLQWLLQTFADKFNKQFDDEPQWITERLNRPRWNEYAASTVIRVTFGWEEQDLPKTVIIKTVTSKDAQDEELAKYHYLMFRRECNAYDWTQKYPKIAAPRIIHTKRHAKEFSGVVVMEDVAERGVQQDAVKGLSVKYSISLNPRLSSANYGANHRCVSPDRIVILRRFVDVTRELLHQLAVLHTLSIKQNSWNTLVADLPPSYYSHMASGYNEAMDFFERHDVRHSWFIATAEYFASEYLNKMSTEAFEEAPPKVLVHGEPYAANVFMESESKESRIAAIIDWTGCHPGCFGEDIAKAICWNLSTKDRLECTEPLLEDYHTYLVENSSEDSQITLEAVQKAFNMFLPVAVVTFLQKVMANKNKEDIEPLIERAKGLIKSVYLLTHRSEEQ</sequence>
<evidence type="ECO:0000313" key="4">
    <source>
        <dbReference type="Proteomes" id="UP001196413"/>
    </source>
</evidence>
<dbReference type="SMART" id="SM00587">
    <property type="entry name" value="CHK"/>
    <property type="match status" value="1"/>
</dbReference>
<name>A0AAD5LTX4_PARTN</name>
<dbReference type="InterPro" id="IPR015897">
    <property type="entry name" value="CHK_kinase-like"/>
</dbReference>
<reference evidence="3" key="1">
    <citation type="submission" date="2021-06" db="EMBL/GenBank/DDBJ databases">
        <title>Parelaphostrongylus tenuis whole genome reference sequence.</title>
        <authorList>
            <person name="Garwood T.J."/>
            <person name="Larsen P.A."/>
            <person name="Fountain-Jones N.M."/>
            <person name="Garbe J.R."/>
            <person name="Macchietto M.G."/>
            <person name="Kania S.A."/>
            <person name="Gerhold R.W."/>
            <person name="Richards J.E."/>
            <person name="Wolf T.M."/>
        </authorList>
    </citation>
    <scope>NUCLEOTIDE SEQUENCE</scope>
    <source>
        <strain evidence="3">MNPRO001-30</strain>
        <tissue evidence="3">Meninges</tissue>
    </source>
</reference>
<dbReference type="InterPro" id="IPR012877">
    <property type="entry name" value="Dhs-27"/>
</dbReference>
<dbReference type="Proteomes" id="UP001196413">
    <property type="component" value="Unassembled WGS sequence"/>
</dbReference>
<dbReference type="AlphaFoldDB" id="A0AAD5LTX4"/>
<gene>
    <name evidence="3" type="ORF">KIN20_001601</name>
</gene>
<dbReference type="SUPFAM" id="SSF56112">
    <property type="entry name" value="Protein kinase-like (PK-like)"/>
    <property type="match status" value="1"/>
</dbReference>
<feature type="compositionally biased region" description="Pro residues" evidence="1">
    <location>
        <begin position="15"/>
        <end position="30"/>
    </location>
</feature>
<dbReference type="Gene3D" id="3.90.1200.10">
    <property type="match status" value="1"/>
</dbReference>
<keyword evidence="4" id="KW-1185">Reference proteome</keyword>
<evidence type="ECO:0000256" key="1">
    <source>
        <dbReference type="SAM" id="MobiDB-lite"/>
    </source>
</evidence>
<feature type="domain" description="CHK kinase-like" evidence="2">
    <location>
        <begin position="233"/>
        <end position="405"/>
    </location>
</feature>
<comment type="caution">
    <text evidence="3">The sequence shown here is derived from an EMBL/GenBank/DDBJ whole genome shotgun (WGS) entry which is preliminary data.</text>
</comment>
<dbReference type="InterPro" id="IPR011009">
    <property type="entry name" value="Kinase-like_dom_sf"/>
</dbReference>